<dbReference type="Proteomes" id="UP000574067">
    <property type="component" value="Unassembled WGS sequence"/>
</dbReference>
<protein>
    <submittedName>
        <fullName evidence="1">Uncharacterized protein</fullName>
    </submittedName>
</protein>
<accession>A0A848F8I1</accession>
<reference evidence="1 2" key="1">
    <citation type="submission" date="2020-04" db="EMBL/GenBank/DDBJ databases">
        <title>Azohydromonas sp. isolated from soil.</title>
        <authorList>
            <person name="Dahal R.H."/>
        </authorList>
    </citation>
    <scope>NUCLEOTIDE SEQUENCE [LARGE SCALE GENOMIC DNA]</scope>
    <source>
        <strain evidence="1 2">G-1-1-14</strain>
    </source>
</reference>
<evidence type="ECO:0000313" key="1">
    <source>
        <dbReference type="EMBL" id="NML14829.1"/>
    </source>
</evidence>
<dbReference type="EMBL" id="JABBFW010000004">
    <property type="protein sequence ID" value="NML14829.1"/>
    <property type="molecule type" value="Genomic_DNA"/>
</dbReference>
<comment type="caution">
    <text evidence="1">The sequence shown here is derived from an EMBL/GenBank/DDBJ whole genome shotgun (WGS) entry which is preliminary data.</text>
</comment>
<sequence length="153" mass="16511">MRNNAFILATGRRRVLRLGGLLGLLAIGPARAMWARMTEAELVRHSELIVVGEWVSDAPAPLPDTPAQAVGRIAVSEVWKGPPGLKSVQVVVPSGLLAASDAITYRRGDRGLWLLRPWQGGAGLYAADSPQRFVREGSDAALVKALRQELGRR</sequence>
<organism evidence="1 2">
    <name type="scientific">Azohydromonas caseinilytica</name>
    <dbReference type="NCBI Taxonomy" id="2728836"/>
    <lineage>
        <taxon>Bacteria</taxon>
        <taxon>Pseudomonadati</taxon>
        <taxon>Pseudomonadota</taxon>
        <taxon>Betaproteobacteria</taxon>
        <taxon>Burkholderiales</taxon>
        <taxon>Sphaerotilaceae</taxon>
        <taxon>Azohydromonas</taxon>
    </lineage>
</organism>
<dbReference type="RefSeq" id="WP_169159741.1">
    <property type="nucleotide sequence ID" value="NZ_JABBFW010000004.1"/>
</dbReference>
<evidence type="ECO:0000313" key="2">
    <source>
        <dbReference type="Proteomes" id="UP000574067"/>
    </source>
</evidence>
<keyword evidence="2" id="KW-1185">Reference proteome</keyword>
<name>A0A848F8I1_9BURK</name>
<proteinExistence type="predicted"/>
<dbReference type="AlphaFoldDB" id="A0A848F8I1"/>
<gene>
    <name evidence="1" type="ORF">HHL10_07560</name>
</gene>